<feature type="region of interest" description="Disordered" evidence="1">
    <location>
        <begin position="10"/>
        <end position="31"/>
    </location>
</feature>
<keyword evidence="3" id="KW-1185">Reference proteome</keyword>
<protein>
    <submittedName>
        <fullName evidence="2">Uncharacterized protein</fullName>
    </submittedName>
</protein>
<evidence type="ECO:0000313" key="2">
    <source>
        <dbReference type="EMBL" id="SDK21682.1"/>
    </source>
</evidence>
<sequence length="138" mass="14206">MSKLIRWSEQHIERTAAPGTQTGTGVGKEQAPTPQSALALDLALKSDLFLAPALIPAMKSDPYLAVALAIFSESAPALDITPALTSAPAPALNPATGSESASTRAGSIHPAVIRLIPPSLPLTRGRGASLVYICRNTA</sequence>
<dbReference type="Proteomes" id="UP000199050">
    <property type="component" value="Unassembled WGS sequence"/>
</dbReference>
<accession>A0A1G9A2T9</accession>
<proteinExistence type="predicted"/>
<gene>
    <name evidence="2" type="ORF">SAMN05216192_13515</name>
</gene>
<dbReference type="EMBL" id="FNDX01000035">
    <property type="protein sequence ID" value="SDK21682.1"/>
    <property type="molecule type" value="Genomic_DNA"/>
</dbReference>
<reference evidence="3" key="1">
    <citation type="submission" date="2016-10" db="EMBL/GenBank/DDBJ databases">
        <authorList>
            <person name="Varghese N."/>
            <person name="Submissions S."/>
        </authorList>
    </citation>
    <scope>NUCLEOTIDE SEQUENCE [LARGE SCALE GENOMIC DNA]</scope>
    <source>
        <strain evidence="3">CGMCC 1.11012</strain>
    </source>
</reference>
<organism evidence="2 3">
    <name type="scientific">Paenibacillus typhae</name>
    <dbReference type="NCBI Taxonomy" id="1174501"/>
    <lineage>
        <taxon>Bacteria</taxon>
        <taxon>Bacillati</taxon>
        <taxon>Bacillota</taxon>
        <taxon>Bacilli</taxon>
        <taxon>Bacillales</taxon>
        <taxon>Paenibacillaceae</taxon>
        <taxon>Paenibacillus</taxon>
    </lineage>
</organism>
<evidence type="ECO:0000313" key="3">
    <source>
        <dbReference type="Proteomes" id="UP000199050"/>
    </source>
</evidence>
<name>A0A1G9A2T9_9BACL</name>
<dbReference type="AlphaFoldDB" id="A0A1G9A2T9"/>
<evidence type="ECO:0000256" key="1">
    <source>
        <dbReference type="SAM" id="MobiDB-lite"/>
    </source>
</evidence>